<reference evidence="1 2" key="1">
    <citation type="submission" date="2013-04" db="EMBL/GenBank/DDBJ databases">
        <title>Complete Genome Sequence of Cronobacter sakazakii Bacteriophage CR8.</title>
        <authorList>
            <person name="Kim Y."/>
            <person name="Shin H."/>
            <person name="Ryu S."/>
        </authorList>
    </citation>
    <scope>NUCLEOTIDE SEQUENCE [LARGE SCALE GENOMIC DNA]</scope>
</reference>
<dbReference type="EMBL" id="KC954774">
    <property type="protein sequence ID" value="AIA64600.1"/>
    <property type="molecule type" value="Genomic_DNA"/>
</dbReference>
<dbReference type="Proteomes" id="UP000026984">
    <property type="component" value="Segment"/>
</dbReference>
<dbReference type="RefSeq" id="YP_009042307.1">
    <property type="nucleotide sequence ID" value="NC_024354.1"/>
</dbReference>
<organism evidence="1 2">
    <name type="scientific">Cronobacter phage CR8</name>
    <dbReference type="NCBI Taxonomy" id="1327934"/>
    <lineage>
        <taxon>Viruses</taxon>
        <taxon>Duplodnaviria</taxon>
        <taxon>Heunggongvirae</taxon>
        <taxon>Uroviricota</taxon>
        <taxon>Caudoviricetes</taxon>
        <taxon>Vequintavirinae</taxon>
        <taxon>Certrevirus</taxon>
        <taxon>Certrevirus CR8</taxon>
    </lineage>
</organism>
<protein>
    <submittedName>
        <fullName evidence="1">Uncharacterized protein</fullName>
    </submittedName>
</protein>
<keyword evidence="2" id="KW-1185">Reference proteome</keyword>
<sequence>MMGGTVRVVSTTRKVPALTVNGRYQIFVRQGKEFILDWYGGYVPVKEAKEAGIILERMQ</sequence>
<proteinExistence type="predicted"/>
<accession>A0A060ACG1</accession>
<evidence type="ECO:0000313" key="2">
    <source>
        <dbReference type="Proteomes" id="UP000026984"/>
    </source>
</evidence>
<gene>
    <name evidence="1" type="ORF">CR8_070</name>
</gene>
<evidence type="ECO:0000313" key="1">
    <source>
        <dbReference type="EMBL" id="AIA64600.1"/>
    </source>
</evidence>
<name>A0A060ACG1_9CAUD</name>
<dbReference type="KEGG" id="vg:19686821"/>
<dbReference type="GeneID" id="19686821"/>